<dbReference type="PANTHER" id="PTHR12815">
    <property type="entry name" value="SORTING AND ASSEMBLY MACHINERY SAMM50 PROTEIN FAMILY MEMBER"/>
    <property type="match status" value="1"/>
</dbReference>
<keyword evidence="5" id="KW-0998">Cell outer membrane</keyword>
<proteinExistence type="predicted"/>
<dbReference type="AlphaFoldDB" id="E7RRY6"/>
<dbReference type="eggNOG" id="COG4775">
    <property type="taxonomic scope" value="Bacteria"/>
</dbReference>
<evidence type="ECO:0000313" key="7">
    <source>
        <dbReference type="EMBL" id="EFZ37024.1"/>
    </source>
</evidence>
<dbReference type="Gene3D" id="2.40.160.50">
    <property type="entry name" value="membrane protein fhac: a member of the omp85/tpsb transporter family"/>
    <property type="match status" value="1"/>
</dbReference>
<dbReference type="STRING" id="28134.SAMN05444288_1225"/>
<evidence type="ECO:0000313" key="8">
    <source>
        <dbReference type="Proteomes" id="UP000005580"/>
    </source>
</evidence>
<keyword evidence="2" id="KW-0812">Transmembrane</keyword>
<protein>
    <submittedName>
        <fullName evidence="7">Outer membrane protein, OMP85 family</fullName>
    </submittedName>
</protein>
<evidence type="ECO:0000256" key="2">
    <source>
        <dbReference type="ARBA" id="ARBA00022692"/>
    </source>
</evidence>
<dbReference type="Gene3D" id="3.10.20.310">
    <property type="entry name" value="membrane protein fhac"/>
    <property type="match status" value="1"/>
</dbReference>
<comment type="caution">
    <text evidence="7">The sequence shown here is derived from an EMBL/GenBank/DDBJ whole genome shotgun (WGS) entry which is preliminary data.</text>
</comment>
<dbReference type="InterPro" id="IPR000184">
    <property type="entry name" value="Bac_surfAg_D15"/>
</dbReference>
<evidence type="ECO:0000256" key="1">
    <source>
        <dbReference type="ARBA" id="ARBA00004370"/>
    </source>
</evidence>
<dbReference type="InterPro" id="IPR039910">
    <property type="entry name" value="D15-like"/>
</dbReference>
<gene>
    <name evidence="7" type="ORF">HMPREF0663_11937</name>
</gene>
<keyword evidence="3" id="KW-0732">Signal</keyword>
<keyword evidence="4" id="KW-0472">Membrane</keyword>
<evidence type="ECO:0000256" key="4">
    <source>
        <dbReference type="ARBA" id="ARBA00023136"/>
    </source>
</evidence>
<dbReference type="PANTHER" id="PTHR12815:SF47">
    <property type="entry name" value="TRANSLOCATION AND ASSEMBLY MODULE SUBUNIT TAMA"/>
    <property type="match status" value="1"/>
</dbReference>
<dbReference type="Pfam" id="PF01103">
    <property type="entry name" value="Omp85"/>
    <property type="match status" value="1"/>
</dbReference>
<reference evidence="7" key="1">
    <citation type="submission" date="2011-01" db="EMBL/GenBank/DDBJ databases">
        <authorList>
            <person name="Muzny D."/>
            <person name="Qin X."/>
            <person name="Buhay C."/>
            <person name="Dugan-Rocha S."/>
            <person name="Ding Y."/>
            <person name="Chen G."/>
            <person name="Hawes A."/>
            <person name="Holder M."/>
            <person name="Jhangiani S."/>
            <person name="Johnson A."/>
            <person name="Khan Z."/>
            <person name="Li Z."/>
            <person name="Liu W."/>
            <person name="Liu X."/>
            <person name="Perez L."/>
            <person name="Shen H."/>
            <person name="Wang Q."/>
            <person name="Watt J."/>
            <person name="Xi L."/>
            <person name="Xin Y."/>
            <person name="Zhou J."/>
            <person name="Deng J."/>
            <person name="Jiang H."/>
            <person name="Liu Y."/>
            <person name="Qu J."/>
            <person name="Song X.-Z."/>
            <person name="Zhang L."/>
            <person name="Villasana D."/>
            <person name="Johnson A."/>
            <person name="Liu J."/>
            <person name="Liyanage D."/>
            <person name="Lorensuhewa L."/>
            <person name="Robinson T."/>
            <person name="Song A."/>
            <person name="Song B.-B."/>
            <person name="Dinh H."/>
            <person name="Thornton R."/>
            <person name="Coyle M."/>
            <person name="Francisco L."/>
            <person name="Jackson L."/>
            <person name="Javaid M."/>
            <person name="Korchina V."/>
            <person name="Kovar C."/>
            <person name="Mata R."/>
            <person name="Mathew T."/>
            <person name="Ngo R."/>
            <person name="Nguyen L."/>
            <person name="Nguyen N."/>
            <person name="Okwuonu G."/>
            <person name="Ongeri F."/>
            <person name="Pham C."/>
            <person name="Simmons D."/>
            <person name="Wilczek-Boney K."/>
            <person name="Hale W."/>
            <person name="Jakkamsetti A."/>
            <person name="Pham P."/>
            <person name="Ruth R."/>
            <person name="San Lucas F."/>
            <person name="Warren J."/>
            <person name="Zhang J."/>
            <person name="Zhao Z."/>
            <person name="Zhou C."/>
            <person name="Zhu D."/>
            <person name="Lee S."/>
            <person name="Bess C."/>
            <person name="Blankenburg K."/>
            <person name="Forbes L."/>
            <person name="Fu Q."/>
            <person name="Gubbala S."/>
            <person name="Hirani K."/>
            <person name="Jayaseelan J.C."/>
            <person name="Lara F."/>
            <person name="Munidasa M."/>
            <person name="Palculict T."/>
            <person name="Patil S."/>
            <person name="Pu L.-L."/>
            <person name="Saada N."/>
            <person name="Tang L."/>
            <person name="Weissenberger G."/>
            <person name="Zhu Y."/>
            <person name="Hemphill L."/>
            <person name="Shang Y."/>
            <person name="Youmans B."/>
            <person name="Ayvaz T."/>
            <person name="Ross M."/>
            <person name="Santibanez J."/>
            <person name="Aqrawi P."/>
            <person name="Gross S."/>
            <person name="Joshi V."/>
            <person name="Fowler G."/>
            <person name="Nazareth L."/>
            <person name="Reid J."/>
            <person name="Worley K."/>
            <person name="Petrosino J."/>
            <person name="Highlander S."/>
            <person name="Gibbs R."/>
        </authorList>
    </citation>
    <scope>NUCLEOTIDE SEQUENCE [LARGE SCALE GENOMIC DNA]</scope>
    <source>
        <strain evidence="7">ATCC 33269</strain>
    </source>
</reference>
<dbReference type="Proteomes" id="UP000005580">
    <property type="component" value="Unassembled WGS sequence"/>
</dbReference>
<evidence type="ECO:0000256" key="5">
    <source>
        <dbReference type="ARBA" id="ARBA00023237"/>
    </source>
</evidence>
<feature type="domain" description="Bacterial surface antigen (D15)" evidence="6">
    <location>
        <begin position="537"/>
        <end position="728"/>
    </location>
</feature>
<evidence type="ECO:0000259" key="6">
    <source>
        <dbReference type="Pfam" id="PF01103"/>
    </source>
</evidence>
<comment type="subcellular location">
    <subcellularLocation>
        <location evidence="1">Membrane</location>
    </subcellularLocation>
</comment>
<dbReference type="HOGENOM" id="CLU_010929_0_0_10"/>
<keyword evidence="8" id="KW-1185">Reference proteome</keyword>
<sequence>MLIGIVYVLILAGCSATKFVGEQEYLLESVEIKSDQKGFNGDALMPYIRQKANSKWFSIFKVPLGTYALSGRDTTKWINRTLRNIGEKPVIFDTVQARLSCNDLRNSLHNMGYMHGDARLETKIKGKKIKAIYHLMPGEPYRIHSIKYDIQDENIAKLLQMDKVENRGLRAGSRFTVDNLDAERKRITDILNNNGYYRFHKDFIQYRADSALNSTDIDITLELLRYRANSKAPEVPHPHYFIRNVNFHGENGEPTHIRERILDDNTRIRSGEVYSSANLQKTYNNFSRMQAIKYTSIKFTEVPDTTLLDCDIQISTNKPNTIAFQPEGTNTAGDFGAAASLIYENRNLFRGSEVLSIELRGAYEAIKGLDGYKDQDYQEYSIQSKLAFPRFVAPFLSRSFRRQSGATSELSVSYDLQNRPEFHRRIFSTAWRYRWSEPHHHLSYRFDLLDLNYVYMPWISETFKHDYLDNVSTRNAILRYNYEDLFIMKMGFGLSYNNGIHALRTNFEMAGNLLNGISHTFGFKKNSNGQYNLFNIAYAQYVKADIDYTRLIKFDEHNSLALHADFGIAYPYGNSKVLPFEKRYFAGGANSVRGWSVRHLGPGKFKGTDGRIDFINQTGDMKLDLNAEYRSYLFWKFNGALFIDAGNIWTLRNYEEQPGGQFSFKDFYKQIAVAYGIGLRLNFDYFVLRFDMGMKAINPAYETKKEHYAVFHPDFSRDFTFHFAVGLPF</sequence>
<organism evidence="7 8">
    <name type="scientific">Hoylesella oralis ATCC 33269</name>
    <dbReference type="NCBI Taxonomy" id="873533"/>
    <lineage>
        <taxon>Bacteria</taxon>
        <taxon>Pseudomonadati</taxon>
        <taxon>Bacteroidota</taxon>
        <taxon>Bacteroidia</taxon>
        <taxon>Bacteroidales</taxon>
        <taxon>Prevotellaceae</taxon>
        <taxon>Hoylesella</taxon>
    </lineage>
</organism>
<name>E7RRY6_9BACT</name>
<accession>E7RRY6</accession>
<dbReference type="GO" id="GO:0019867">
    <property type="term" value="C:outer membrane"/>
    <property type="evidence" value="ECO:0007669"/>
    <property type="project" value="InterPro"/>
</dbReference>
<evidence type="ECO:0000256" key="3">
    <source>
        <dbReference type="ARBA" id="ARBA00022729"/>
    </source>
</evidence>
<dbReference type="EMBL" id="AEPE02000005">
    <property type="protein sequence ID" value="EFZ37024.1"/>
    <property type="molecule type" value="Genomic_DNA"/>
</dbReference>